<feature type="region of interest" description="Disordered" evidence="1">
    <location>
        <begin position="34"/>
        <end position="59"/>
    </location>
</feature>
<reference evidence="2" key="2">
    <citation type="submission" date="2024-10" db="UniProtKB">
        <authorList>
            <consortium name="EnsemblProtists"/>
        </authorList>
    </citation>
    <scope>IDENTIFICATION</scope>
</reference>
<feature type="region of interest" description="Disordered" evidence="1">
    <location>
        <begin position="533"/>
        <end position="557"/>
    </location>
</feature>
<evidence type="ECO:0000256" key="1">
    <source>
        <dbReference type="SAM" id="MobiDB-lite"/>
    </source>
</evidence>
<dbReference type="Proteomes" id="UP000013827">
    <property type="component" value="Unassembled WGS sequence"/>
</dbReference>
<evidence type="ECO:0008006" key="4">
    <source>
        <dbReference type="Google" id="ProtNLM"/>
    </source>
</evidence>
<organism evidence="2 3">
    <name type="scientific">Emiliania huxleyi (strain CCMP1516)</name>
    <dbReference type="NCBI Taxonomy" id="280463"/>
    <lineage>
        <taxon>Eukaryota</taxon>
        <taxon>Haptista</taxon>
        <taxon>Haptophyta</taxon>
        <taxon>Prymnesiophyceae</taxon>
        <taxon>Isochrysidales</taxon>
        <taxon>Noelaerhabdaceae</taxon>
        <taxon>Emiliania</taxon>
    </lineage>
</organism>
<protein>
    <recommendedName>
        <fullName evidence="4">Prolyl 4-hydroxylase alpha subunit Fe(2+) 2OG dioxygenase domain-containing protein</fullName>
    </recommendedName>
</protein>
<dbReference type="GeneID" id="17274668"/>
<evidence type="ECO:0000313" key="2">
    <source>
        <dbReference type="EnsemblProtists" id="EOD29123"/>
    </source>
</evidence>
<evidence type="ECO:0000313" key="3">
    <source>
        <dbReference type="Proteomes" id="UP000013827"/>
    </source>
</evidence>
<proteinExistence type="predicted"/>
<dbReference type="PaxDb" id="2903-EOD29123"/>
<dbReference type="AlphaFoldDB" id="A0A0D3K038"/>
<keyword evidence="3" id="KW-1185">Reference proteome</keyword>
<sequence>MAELVVTDLCPKMKIYSVANVLSADEAQQLIEAGEARGFKDSSPSGGGHGRTGREDARTSQFSVLVDQDKLAQLLWDRLKPSVPPDCTHLSASGYLPHEQNRRSWAPVGVNPRLRLYKCKRARIRTPILHARRDDRGQCFPEHIDYKMRREVWRGGAKHEQMTFLSKKGKAQAKGRERARHAAWREAVRFVAVSQDGAGAFLNAIPMRDDMRMETWAMRLSVQRRLGLPLDVACQAAAAGKKTRNGKTHDEYGDAAVNVPQQGHNTRHKYTLRRLILALRAAWGTAVRMEPKAHLGQSYNKQPDVDADNIGSHGTHYCGDVKVVCSLSSSGEHGRKGAFVAFGNTESFYRNMGVEVQLLLFESFGGFGKGVREILRRAADVLQNKLTRAQYLDEVTWTTKSWLGLQKQRISVVLHTAIAEQVVNELACGGGGRVHGANVVRGSFVVKFLSVVVYLKTSPAGRPASGPVTTPGKKEHCRFLRDCEAKPHDLVVTPATGMACCMDQNLLHEGLPVTAGVKYVLRTDFVHERALPAPHPKLAGRGGGGGNASPPPDGASEWERLFETSCKNYAD</sequence>
<dbReference type="Gene3D" id="2.60.120.620">
    <property type="entry name" value="q2cbj1_9rhob like domain"/>
    <property type="match status" value="1"/>
</dbReference>
<name>A0A0D3K038_EMIH1</name>
<accession>A0A0D3K038</accession>
<reference evidence="3" key="1">
    <citation type="journal article" date="2013" name="Nature">
        <title>Pan genome of the phytoplankton Emiliania underpins its global distribution.</title>
        <authorList>
            <person name="Read B.A."/>
            <person name="Kegel J."/>
            <person name="Klute M.J."/>
            <person name="Kuo A."/>
            <person name="Lefebvre S.C."/>
            <person name="Maumus F."/>
            <person name="Mayer C."/>
            <person name="Miller J."/>
            <person name="Monier A."/>
            <person name="Salamov A."/>
            <person name="Young J."/>
            <person name="Aguilar M."/>
            <person name="Claverie J.M."/>
            <person name="Frickenhaus S."/>
            <person name="Gonzalez K."/>
            <person name="Herman E.K."/>
            <person name="Lin Y.C."/>
            <person name="Napier J."/>
            <person name="Ogata H."/>
            <person name="Sarno A.F."/>
            <person name="Shmutz J."/>
            <person name="Schroeder D."/>
            <person name="de Vargas C."/>
            <person name="Verret F."/>
            <person name="von Dassow P."/>
            <person name="Valentin K."/>
            <person name="Van de Peer Y."/>
            <person name="Wheeler G."/>
            <person name="Dacks J.B."/>
            <person name="Delwiche C.F."/>
            <person name="Dyhrman S.T."/>
            <person name="Glockner G."/>
            <person name="John U."/>
            <person name="Richards T."/>
            <person name="Worden A.Z."/>
            <person name="Zhang X."/>
            <person name="Grigoriev I.V."/>
            <person name="Allen A.E."/>
            <person name="Bidle K."/>
            <person name="Borodovsky M."/>
            <person name="Bowler C."/>
            <person name="Brownlee C."/>
            <person name="Cock J.M."/>
            <person name="Elias M."/>
            <person name="Gladyshev V.N."/>
            <person name="Groth M."/>
            <person name="Guda C."/>
            <person name="Hadaegh A."/>
            <person name="Iglesias-Rodriguez M.D."/>
            <person name="Jenkins J."/>
            <person name="Jones B.M."/>
            <person name="Lawson T."/>
            <person name="Leese F."/>
            <person name="Lindquist E."/>
            <person name="Lobanov A."/>
            <person name="Lomsadze A."/>
            <person name="Malik S.B."/>
            <person name="Marsh M.E."/>
            <person name="Mackinder L."/>
            <person name="Mock T."/>
            <person name="Mueller-Roeber B."/>
            <person name="Pagarete A."/>
            <person name="Parker M."/>
            <person name="Probert I."/>
            <person name="Quesneville H."/>
            <person name="Raines C."/>
            <person name="Rensing S.A."/>
            <person name="Riano-Pachon D.M."/>
            <person name="Richier S."/>
            <person name="Rokitta S."/>
            <person name="Shiraiwa Y."/>
            <person name="Soanes D.M."/>
            <person name="van der Giezen M."/>
            <person name="Wahlund T.M."/>
            <person name="Williams B."/>
            <person name="Wilson W."/>
            <person name="Wolfe G."/>
            <person name="Wurch L.L."/>
        </authorList>
    </citation>
    <scope>NUCLEOTIDE SEQUENCE</scope>
</reference>
<dbReference type="EnsemblProtists" id="EOD29123">
    <property type="protein sequence ID" value="EOD29123"/>
    <property type="gene ID" value="EMIHUDRAFT_234054"/>
</dbReference>
<dbReference type="KEGG" id="ehx:EMIHUDRAFT_234054"/>
<dbReference type="HOGENOM" id="CLU_477736_0_0_1"/>
<dbReference type="RefSeq" id="XP_005781552.1">
    <property type="nucleotide sequence ID" value="XM_005781495.1"/>
</dbReference>